<dbReference type="Gramene" id="EOY19224">
    <property type="protein sequence ID" value="EOY19224"/>
    <property type="gene ID" value="TCM_044197"/>
</dbReference>
<sequence length="91" mass="10414">MVLCKVDNNNYSHHLIAEMKYKPRVSSTWRKNGKHHLTTPALVRRVFISALLSSNLGSKCRSARTLRSKSFVGPTKDRRPSGSVNRLKWVH</sequence>
<keyword evidence="3" id="KW-1185">Reference proteome</keyword>
<evidence type="ECO:0000256" key="1">
    <source>
        <dbReference type="SAM" id="MobiDB-lite"/>
    </source>
</evidence>
<accession>A0A061FWR3</accession>
<protein>
    <submittedName>
        <fullName evidence="2">Uncharacterized protein</fullName>
    </submittedName>
</protein>
<gene>
    <name evidence="2" type="ORF">TCM_044197</name>
</gene>
<proteinExistence type="predicted"/>
<evidence type="ECO:0000313" key="3">
    <source>
        <dbReference type="Proteomes" id="UP000026915"/>
    </source>
</evidence>
<dbReference type="HOGENOM" id="CLU_2431391_0_0_1"/>
<organism evidence="2 3">
    <name type="scientific">Theobroma cacao</name>
    <name type="common">Cacao</name>
    <name type="synonym">Cocoa</name>
    <dbReference type="NCBI Taxonomy" id="3641"/>
    <lineage>
        <taxon>Eukaryota</taxon>
        <taxon>Viridiplantae</taxon>
        <taxon>Streptophyta</taxon>
        <taxon>Embryophyta</taxon>
        <taxon>Tracheophyta</taxon>
        <taxon>Spermatophyta</taxon>
        <taxon>Magnoliopsida</taxon>
        <taxon>eudicotyledons</taxon>
        <taxon>Gunneridae</taxon>
        <taxon>Pentapetalae</taxon>
        <taxon>rosids</taxon>
        <taxon>malvids</taxon>
        <taxon>Malvales</taxon>
        <taxon>Malvaceae</taxon>
        <taxon>Byttnerioideae</taxon>
        <taxon>Theobroma</taxon>
    </lineage>
</organism>
<dbReference type="AlphaFoldDB" id="A0A061FWR3"/>
<evidence type="ECO:0000313" key="2">
    <source>
        <dbReference type="EMBL" id="EOY19224.1"/>
    </source>
</evidence>
<reference evidence="2 3" key="1">
    <citation type="journal article" date="2013" name="Genome Biol.">
        <title>The genome sequence of the most widely cultivated cacao type and its use to identify candidate genes regulating pod color.</title>
        <authorList>
            <person name="Motamayor J.C."/>
            <person name="Mockaitis K."/>
            <person name="Schmutz J."/>
            <person name="Haiminen N."/>
            <person name="Iii D.L."/>
            <person name="Cornejo O."/>
            <person name="Findley S.D."/>
            <person name="Zheng P."/>
            <person name="Utro F."/>
            <person name="Royaert S."/>
            <person name="Saski C."/>
            <person name="Jenkins J."/>
            <person name="Podicheti R."/>
            <person name="Zhao M."/>
            <person name="Scheffler B.E."/>
            <person name="Stack J.C."/>
            <person name="Feltus F.A."/>
            <person name="Mustiga G.M."/>
            <person name="Amores F."/>
            <person name="Phillips W."/>
            <person name="Marelli J.P."/>
            <person name="May G.D."/>
            <person name="Shapiro H."/>
            <person name="Ma J."/>
            <person name="Bustamante C.D."/>
            <person name="Schnell R.J."/>
            <person name="Main D."/>
            <person name="Gilbert D."/>
            <person name="Parida L."/>
            <person name="Kuhn D.N."/>
        </authorList>
    </citation>
    <scope>NUCLEOTIDE SEQUENCE [LARGE SCALE GENOMIC DNA]</scope>
    <source>
        <strain evidence="3">cv. Matina 1-6</strain>
    </source>
</reference>
<name>A0A061FWR3_THECC</name>
<feature type="region of interest" description="Disordered" evidence="1">
    <location>
        <begin position="69"/>
        <end position="91"/>
    </location>
</feature>
<dbReference type="InParanoid" id="A0A061FWR3"/>
<dbReference type="Proteomes" id="UP000026915">
    <property type="component" value="Chromosome 10"/>
</dbReference>
<dbReference type="EMBL" id="CM001888">
    <property type="protein sequence ID" value="EOY19224.1"/>
    <property type="molecule type" value="Genomic_DNA"/>
</dbReference>